<comment type="caution">
    <text evidence="2">The sequence shown here is derived from an EMBL/GenBank/DDBJ whole genome shotgun (WGS) entry which is preliminary data.</text>
</comment>
<feature type="region of interest" description="Disordered" evidence="1">
    <location>
        <begin position="72"/>
        <end position="97"/>
    </location>
</feature>
<keyword evidence="3" id="KW-1185">Reference proteome</keyword>
<dbReference type="GeneID" id="87861159"/>
<organism evidence="2 3">
    <name type="scientific">Neurospora tetraspora</name>
    <dbReference type="NCBI Taxonomy" id="94610"/>
    <lineage>
        <taxon>Eukaryota</taxon>
        <taxon>Fungi</taxon>
        <taxon>Dikarya</taxon>
        <taxon>Ascomycota</taxon>
        <taxon>Pezizomycotina</taxon>
        <taxon>Sordariomycetes</taxon>
        <taxon>Sordariomycetidae</taxon>
        <taxon>Sordariales</taxon>
        <taxon>Sordariaceae</taxon>
        <taxon>Neurospora</taxon>
    </lineage>
</organism>
<evidence type="ECO:0000256" key="1">
    <source>
        <dbReference type="SAM" id="MobiDB-lite"/>
    </source>
</evidence>
<dbReference type="Proteomes" id="UP001278500">
    <property type="component" value="Unassembled WGS sequence"/>
</dbReference>
<evidence type="ECO:0000313" key="2">
    <source>
        <dbReference type="EMBL" id="KAK3356075.1"/>
    </source>
</evidence>
<feature type="compositionally biased region" description="Low complexity" evidence="1">
    <location>
        <begin position="356"/>
        <end position="365"/>
    </location>
</feature>
<evidence type="ECO:0000313" key="3">
    <source>
        <dbReference type="Proteomes" id="UP001278500"/>
    </source>
</evidence>
<sequence length="710" mass="79333">MSFPLFSLGFAPLSLTFPSSNVVKAIAIASLAALSVKMLLNTVAPSQAGHDHKHHRIDDKVCQESLATSTDDVNANNLTQSAQGAKQSRRIESATPMDHTITTSINNDKASHTTELIVAPKDVDLTKDVEIADDNTVIQGADSTEIGTDTKKACPAELNNAPEIVTSTHATPIVNDEKPAINSSNGVRSYRHSFPAVNIIEVVEVPSKQATTRSYYHSFPAVDIIEVVEAPSKQATVIASPIQSNNNTAALVNEQESTVSSDAAPKAEEAILNHTRKDSTALVTPKQSLFYSSEILIHHRTNFSTESQQTANSDLSATTPDTQDTLYSVPNIDFIDQLTPSGAKASEEDENHEENALTATAAANTTSRDNTRSKWYDFSHLSVEEMANLDTIIIIERPDTGISYTQLTCGFCYRLDEEENPLMMSQSEYEDLLAWFDSFKTKEEEIKLPLPVVLVTDEEGNERLAEEDNETSFESQVLDLQDRPACGVKYVLLTNGHWHYLNEDTTTARLMSEDEYEEFVFWLQEKQAEEDERLEQEEDKLGQEIKGIELFSYDDKFTDANHLNNAHDLSELEQSQEAECIGTSFNIVGLIDHPDGDKQYAIGNDDAVYWLIGAMFCLLDEDELDQFNRWRDGDKTALYGPIKQLKRPEGKEPKWKAPDLDAIFEEDEEEAEMAAEAAEEYIPKKWNKWGLYTIEEEGGEDQEDYADLWW</sequence>
<dbReference type="EMBL" id="JAUEPP010000001">
    <property type="protein sequence ID" value="KAK3356075.1"/>
    <property type="molecule type" value="Genomic_DNA"/>
</dbReference>
<reference evidence="2" key="1">
    <citation type="journal article" date="2023" name="Mol. Phylogenet. Evol.">
        <title>Genome-scale phylogeny and comparative genomics of the fungal order Sordariales.</title>
        <authorList>
            <person name="Hensen N."/>
            <person name="Bonometti L."/>
            <person name="Westerberg I."/>
            <person name="Brannstrom I.O."/>
            <person name="Guillou S."/>
            <person name="Cros-Aarteil S."/>
            <person name="Calhoun S."/>
            <person name="Haridas S."/>
            <person name="Kuo A."/>
            <person name="Mondo S."/>
            <person name="Pangilinan J."/>
            <person name="Riley R."/>
            <person name="LaButti K."/>
            <person name="Andreopoulos B."/>
            <person name="Lipzen A."/>
            <person name="Chen C."/>
            <person name="Yan M."/>
            <person name="Daum C."/>
            <person name="Ng V."/>
            <person name="Clum A."/>
            <person name="Steindorff A."/>
            <person name="Ohm R.A."/>
            <person name="Martin F."/>
            <person name="Silar P."/>
            <person name="Natvig D.O."/>
            <person name="Lalanne C."/>
            <person name="Gautier V."/>
            <person name="Ament-Velasquez S.L."/>
            <person name="Kruys A."/>
            <person name="Hutchinson M.I."/>
            <person name="Powell A.J."/>
            <person name="Barry K."/>
            <person name="Miller A.N."/>
            <person name="Grigoriev I.V."/>
            <person name="Debuchy R."/>
            <person name="Gladieux P."/>
            <person name="Hiltunen Thoren M."/>
            <person name="Johannesson H."/>
        </authorList>
    </citation>
    <scope>NUCLEOTIDE SEQUENCE</scope>
    <source>
        <strain evidence="2">CBS 560.94</strain>
    </source>
</reference>
<accession>A0AAE0MX27</accession>
<feature type="compositionally biased region" description="Polar residues" evidence="1">
    <location>
        <begin position="72"/>
        <end position="86"/>
    </location>
</feature>
<dbReference type="AlphaFoldDB" id="A0AAE0MX27"/>
<name>A0AAE0MX27_9PEZI</name>
<dbReference type="RefSeq" id="XP_062687452.1">
    <property type="nucleotide sequence ID" value="XM_062824005.1"/>
</dbReference>
<reference evidence="2" key="2">
    <citation type="submission" date="2023-06" db="EMBL/GenBank/DDBJ databases">
        <authorList>
            <consortium name="Lawrence Berkeley National Laboratory"/>
            <person name="Haridas S."/>
            <person name="Hensen N."/>
            <person name="Bonometti L."/>
            <person name="Westerberg I."/>
            <person name="Brannstrom I.O."/>
            <person name="Guillou S."/>
            <person name="Cros-Aarteil S."/>
            <person name="Calhoun S."/>
            <person name="Kuo A."/>
            <person name="Mondo S."/>
            <person name="Pangilinan J."/>
            <person name="Riley R."/>
            <person name="Labutti K."/>
            <person name="Andreopoulos B."/>
            <person name="Lipzen A."/>
            <person name="Chen C."/>
            <person name="Yanf M."/>
            <person name="Daum C."/>
            <person name="Ng V."/>
            <person name="Clum A."/>
            <person name="Steindorff A."/>
            <person name="Ohm R."/>
            <person name="Martin F."/>
            <person name="Silar P."/>
            <person name="Natvig D."/>
            <person name="Lalanne C."/>
            <person name="Gautier V."/>
            <person name="Ament-Velasquez S.L."/>
            <person name="Kruys A."/>
            <person name="Hutchinson M.I."/>
            <person name="Powell A.J."/>
            <person name="Barry K."/>
            <person name="Miller A.N."/>
            <person name="Grigoriev I.V."/>
            <person name="Debuchy R."/>
            <person name="Gladieux P."/>
            <person name="Thoren M.H."/>
            <person name="Johannesson H."/>
        </authorList>
    </citation>
    <scope>NUCLEOTIDE SEQUENCE</scope>
    <source>
        <strain evidence="2">CBS 560.94</strain>
    </source>
</reference>
<protein>
    <submittedName>
        <fullName evidence="2">Uncharacterized protein</fullName>
    </submittedName>
</protein>
<feature type="region of interest" description="Disordered" evidence="1">
    <location>
        <begin position="341"/>
        <end position="365"/>
    </location>
</feature>
<gene>
    <name evidence="2" type="ORF">B0H65DRAFT_415812</name>
</gene>
<proteinExistence type="predicted"/>